<keyword evidence="5 7" id="KW-0472">Membrane</keyword>
<feature type="transmembrane region" description="Helical" evidence="7">
    <location>
        <begin position="2658"/>
        <end position="2682"/>
    </location>
</feature>
<protein>
    <submittedName>
        <fullName evidence="9">ABC-type antimicrobial peptide transport system permease subunit</fullName>
    </submittedName>
</protein>
<dbReference type="GO" id="GO:0005886">
    <property type="term" value="C:plasma membrane"/>
    <property type="evidence" value="ECO:0007669"/>
    <property type="project" value="UniProtKB-SubCell"/>
</dbReference>
<dbReference type="EMBL" id="REFI01000005">
    <property type="protein sequence ID" value="RMA79072.1"/>
    <property type="molecule type" value="Genomic_DNA"/>
</dbReference>
<evidence type="ECO:0000313" key="10">
    <source>
        <dbReference type="Proteomes" id="UP000267246"/>
    </source>
</evidence>
<keyword evidence="2" id="KW-1003">Cell membrane</keyword>
<dbReference type="InterPro" id="IPR003838">
    <property type="entry name" value="ABC3_permease_C"/>
</dbReference>
<dbReference type="Proteomes" id="UP000267246">
    <property type="component" value="Unassembled WGS sequence"/>
</dbReference>
<evidence type="ECO:0000313" key="9">
    <source>
        <dbReference type="EMBL" id="RMA79072.1"/>
    </source>
</evidence>
<evidence type="ECO:0000256" key="2">
    <source>
        <dbReference type="ARBA" id="ARBA00022475"/>
    </source>
</evidence>
<reference evidence="9 10" key="1">
    <citation type="submission" date="2018-10" db="EMBL/GenBank/DDBJ databases">
        <title>Genomic Encyclopedia of Archaeal and Bacterial Type Strains, Phase II (KMG-II): from individual species to whole genera.</title>
        <authorList>
            <person name="Goeker M."/>
        </authorList>
    </citation>
    <scope>NUCLEOTIDE SEQUENCE [LARGE SCALE GENOMIC DNA]</scope>
    <source>
        <strain evidence="9 10">ATCC 29870</strain>
    </source>
</reference>
<keyword evidence="4 7" id="KW-1133">Transmembrane helix</keyword>
<name>A0A3M0AIY6_9BACT</name>
<dbReference type="Pfam" id="PF02687">
    <property type="entry name" value="FtsX"/>
    <property type="match status" value="2"/>
</dbReference>
<dbReference type="InterPro" id="IPR050250">
    <property type="entry name" value="Macrolide_Exporter_MacB"/>
</dbReference>
<evidence type="ECO:0000256" key="4">
    <source>
        <dbReference type="ARBA" id="ARBA00022989"/>
    </source>
</evidence>
<feature type="transmembrane region" description="Helical" evidence="7">
    <location>
        <begin position="2752"/>
        <end position="2775"/>
    </location>
</feature>
<evidence type="ECO:0000256" key="1">
    <source>
        <dbReference type="ARBA" id="ARBA00004651"/>
    </source>
</evidence>
<feature type="transmembrane region" description="Helical" evidence="7">
    <location>
        <begin position="2041"/>
        <end position="2062"/>
    </location>
</feature>
<evidence type="ECO:0000259" key="8">
    <source>
        <dbReference type="Pfam" id="PF02687"/>
    </source>
</evidence>
<feature type="transmembrane region" description="Helical" evidence="7">
    <location>
        <begin position="12"/>
        <end position="37"/>
    </location>
</feature>
<feature type="domain" description="ABC3 transporter permease C-terminal" evidence="8">
    <location>
        <begin position="1882"/>
        <end position="1995"/>
    </location>
</feature>
<dbReference type="OrthoDB" id="403889at2"/>
<feature type="transmembrane region" description="Helical" evidence="7">
    <location>
        <begin position="1967"/>
        <end position="1994"/>
    </location>
</feature>
<dbReference type="PANTHER" id="PTHR30572">
    <property type="entry name" value="MEMBRANE COMPONENT OF TRANSPORTER-RELATED"/>
    <property type="match status" value="1"/>
</dbReference>
<dbReference type="RefSeq" id="WP_121940612.1">
    <property type="nucleotide sequence ID" value="NZ_CP137846.1"/>
</dbReference>
<organism evidence="9 10">
    <name type="scientific">Metamycoplasma subdolum</name>
    <dbReference type="NCBI Taxonomy" id="92407"/>
    <lineage>
        <taxon>Bacteria</taxon>
        <taxon>Bacillati</taxon>
        <taxon>Mycoplasmatota</taxon>
        <taxon>Mycoplasmoidales</taxon>
        <taxon>Metamycoplasmataceae</taxon>
        <taxon>Metamycoplasma</taxon>
    </lineage>
</organism>
<feature type="transmembrane region" description="Helical" evidence="7">
    <location>
        <begin position="2703"/>
        <end position="2732"/>
    </location>
</feature>
<dbReference type="PANTHER" id="PTHR30572:SF4">
    <property type="entry name" value="ABC TRANSPORTER PERMEASE YTRF"/>
    <property type="match status" value="1"/>
</dbReference>
<sequence length="2787" mass="318434">MRRLFKEVFRSLAYNKITLICLTILIFITSGIFTLLFDVKKSYSNTIKSYDKISKLHDLTVDIDANLSGAIPNDGFDLIGSNSKDKVNEPVKFRASKATDKVKYSIYLPKVDTEYIQLKDKFENLAVHDANLFIKAEDFLNFYNTSLIETSNVYFEIAKEEGKQDKLKIRNFKTSEPWKFQLFVKDGETFKAKIEKIDAKVADTFNFKEVLTLDELGEIVAKNDGLTKDYIKDPRSLYLNLKTKKASFLLSDYEEWKQKGELFIVNGQNLMKLLGFEKDASSDKYFFKKENQPTCDIKLDATFKSTNEKIDPSDKLKSSFNLTNFLLTNVVSSNSITFQELELNKEYKIPENWVKKDEVFTTYDWYRYRLNWNEKEDENYSNWKGLNLKFIIQFKKKYPEEYKKIKYFSYWTKSQTSTFTVGSKEPFVKKENLPFTREDLDVIFEEGWDGGEVDPVNPSAPFTKPTSPLHSVRQIELPGTLAHSIVTDEEFDRITNSKNLQNKQFFIRDNATKYAKNVIINELIKEVGEENLGIRQTMTVETVNDKTASKNVFHFINTGDIDYRIRGVKQNVGKLYDEQFSPSRLNESITNENVEKFLLKPNPASPYIQKIPPIYTKNILDLIFKGYTPDYEFFAPDTRFEDYYDFYPNTQIPVKRNGKLLIITTDSDELKTHGATEVAAIARVEENKYIFLVKGQIDGFGSQTVWKKVVSGTKNGFFTLDEMYQKLVNEGLTIKGKIGKEGWVSVNDKFRNLMTLPIGFGAIVNEYTNDIMQNKSIRLLTEAIKKILIESDLSKFLRKDDIILLTEAARKSIEQNDYHKLLAIAKSNYYVTIKVVIDIIKYLIEGFDSSTKSTEFISKNANSFIHGLFGNVIDYFKRIYVGAGVEGKVASKEERDNYLLSQIDIITKLLKLDQITILPQINLTLSDLLKYIENKEQIFDYLKNLIASIDFIKFSRSMDNWYKHHPLIPFTATDLTYWGLSTDRIVIEVIKSVNEVKFKKALKSILSTISFNKILNPDLENSFFDKLKKANEQRGMPYSKADEEEIKSVFKKINGSKDPLNPYSNVLSGISKIIDTFSVERFAESLDKLIKHVKKPITANKKVYKDFNTETLESQDWLTSAIIALSTSSDANVSGKIANIHYGLIEALNLSNKTLKSLSSLDISIPAKDDEKLSLFDLFTLAKLNIPSGPEDKNFDPLNVPIDAFSLEDIEKVKTKVKNSIESKSQFIPTLNELNFLKFKVLTSSGDLQNLEKILTKLEAYEKMVKNLQIVNLKPDVDNEGTWNWDFKFNGKELLTFGDLAYKAALIDQNNNDNPDAKNLLTTIHSILSKQLYARMLGSSQEKFIKQELGLYAPWIKLGYELFNLADFTESIITNPSTGENEIIRKKTRKLTLAQVSFILEELYKTANKKEISDLLSNYSKVENSFPDFGIIGSSGTYHSSILKIAYAHAKSSLANRLFKNALTNSTSFKDLYQALKDKGLSDEIVEDFKKILDKHQNELTYSFGYLASCDQVPTFYKDSIEKFVNSFINKDINSDFTPLVSNETDFDLLYNLTLESVQTTDKLSIINVPRSALNPLVSATFPQILMYYLLSNKTGEGNLSFIVKKLFDNLKGMTLEEVKTEINPLYDKYVFPSTEIGTGGDSPVTIDISLIHNLINNVLSDNGADITLFGINLTKAFKETVWKILQPVMIYNSIAYSDTGSYLAKVNHGHLAKNGKEIYKGDISDALSSPIKMENFLKSLDEKYKIRINSIEYLIIGEETTADYLYAVVNEQNIQVDTKTQAIVYVNQKGFDRIYSAYPTFAIKEYVLVKAPRKGKKFVEGKTPIELQRKFNKAISQITGSNFQKVYLKDETDFLNPERAIRVKTVTSVIDAISATTLYSVLILLILVGFIVYFIIKRYIGARHKVIGILRAQGYKVSEIAISFCAFGWIPTIVGTLFGYIVGFSLQRQFMQLFSSYWTLKTATLSFNFLSFAITLFIPFIAISLLIFLITFISVKRKPTEMMSGLVEVNVGKVAQRISKSFRNWGVKMRFIMSMALNNFWKMISVFLGFSTTSLLSMFFLSSSNVFSKSISRTYENRNYRYKLDLITPSTEGGPLVTYDKNNLSNLLYLPNDLAGNTSKNGSQLDYDNPNFLRPGANFNTDVILNKYDPVVLTKSSLDLLLDLSVELSPWDITYANLPETQKARVVEIFKQVSRKIENTQNIIRNEDGSPYSAVKDIKKYYEDKAKGLPEDLSNRTSFFAIYTDEHYDVGNSFSIKNQFKFVEWDPINEAYAKPVKVTTSSHRQEYRNFLIESYKKIDQPDFFVSFSGIYWNENTNEKYSYAIAKIDGKEQKIYGYHLNSKYISFTDEKKNNLTQLLANYNWKLGDDVPILVNKVTAKSLNLKLGSILQGEIKNHVDRFSWQSLNLEKPNFNHRFKVVGISATYINNEFATRKDIIDKILGFDTLTKRLEDSRKVELNNMLARFPNDAEEIKAKFHQKYEAFNGILSQDETPVQTIDTLTTYSNLGFWGAQNSYNVAGASDESIWDFFRKIFISNPSLKYTSVYEHIVTSYNEAHGTNFTYREKIKEFLNNILDESNKKDKKKEPFIDDAKFDEIVEAKEKTGYEKLARSALEKMFGDVNESIYGKDIMFGASFDVNSKDIEVGFISGMSKTITTLLTAFILISFIISIIILIVITNIMIASNQRAIAIFSVLGYTRGEKILLFFFNFIPTILLACLLMIPITFGLIAIFNAFVMTTSQIILPLTLQMSSIILSATMCLSVFTISSIATWLSLNKAKPIETLKGK</sequence>
<keyword evidence="10" id="KW-1185">Reference proteome</keyword>
<evidence type="ECO:0000256" key="6">
    <source>
        <dbReference type="ARBA" id="ARBA00038076"/>
    </source>
</evidence>
<evidence type="ECO:0000256" key="5">
    <source>
        <dbReference type="ARBA" id="ARBA00023136"/>
    </source>
</evidence>
<feature type="transmembrane region" description="Helical" evidence="7">
    <location>
        <begin position="1918"/>
        <end position="1947"/>
    </location>
</feature>
<feature type="domain" description="ABC3 transporter permease C-terminal" evidence="8">
    <location>
        <begin position="2661"/>
        <end position="2779"/>
    </location>
</feature>
<accession>A0A3M0AIY6</accession>
<feature type="transmembrane region" description="Helical" evidence="7">
    <location>
        <begin position="1878"/>
        <end position="1897"/>
    </location>
</feature>
<dbReference type="GO" id="GO:0022857">
    <property type="term" value="F:transmembrane transporter activity"/>
    <property type="evidence" value="ECO:0007669"/>
    <property type="project" value="TreeGrafter"/>
</dbReference>
<comment type="subcellular location">
    <subcellularLocation>
        <location evidence="1">Cell membrane</location>
        <topology evidence="1">Multi-pass membrane protein</topology>
    </subcellularLocation>
</comment>
<proteinExistence type="inferred from homology"/>
<evidence type="ECO:0000256" key="7">
    <source>
        <dbReference type="SAM" id="Phobius"/>
    </source>
</evidence>
<gene>
    <name evidence="9" type="ORF">JN00_0119</name>
</gene>
<evidence type="ECO:0000256" key="3">
    <source>
        <dbReference type="ARBA" id="ARBA00022692"/>
    </source>
</evidence>
<comment type="caution">
    <text evidence="9">The sequence shown here is derived from an EMBL/GenBank/DDBJ whole genome shotgun (WGS) entry which is preliminary data.</text>
</comment>
<keyword evidence="3 7" id="KW-0812">Transmembrane</keyword>
<comment type="similarity">
    <text evidence="6">Belongs to the ABC-4 integral membrane protein family.</text>
</comment>